<gene>
    <name evidence="2" type="ORF">BVG79_00235</name>
</gene>
<dbReference type="NCBIfam" id="TIGR02396">
    <property type="entry name" value="diverge_rpsU"/>
    <property type="match status" value="1"/>
</dbReference>
<sequence length="207" mass="22456">MQSDAPRDRLMQAMGQHVLFDGWSEAAFAGAAADAGVDLGTARVLFPRGALDVAVALHRQGDSLLTAPTADGIPLRARMAVTIMQRLALAGDRQVVRSTSALFALPQHAAEGAKLIWGTADAIWVALGDTSDDYNWYTKRMTLSAVYSASVLYWLGQDDDAAVAAFVERRIRDALRLQNPAITSILGRVLRPLHAPRHRDDLPGRWG</sequence>
<dbReference type="STRING" id="92947.BVG79_00235"/>
<dbReference type="Gene3D" id="1.10.357.10">
    <property type="entry name" value="Tetracycline Repressor, domain 2"/>
    <property type="match status" value="1"/>
</dbReference>
<evidence type="ECO:0000313" key="2">
    <source>
        <dbReference type="EMBL" id="ARO13595.1"/>
    </source>
</evidence>
<accession>A0A1W6NWJ2</accession>
<proteinExistence type="predicted"/>
<dbReference type="InterPro" id="IPR013718">
    <property type="entry name" value="COQ9_C"/>
</dbReference>
<dbReference type="EMBL" id="CP019937">
    <property type="protein sequence ID" value="ARO13595.1"/>
    <property type="molecule type" value="Genomic_DNA"/>
</dbReference>
<dbReference type="Proteomes" id="UP000242447">
    <property type="component" value="Chromosome"/>
</dbReference>
<keyword evidence="3" id="KW-1185">Reference proteome</keyword>
<dbReference type="Pfam" id="PF08511">
    <property type="entry name" value="COQ9"/>
    <property type="match status" value="1"/>
</dbReference>
<dbReference type="GO" id="GO:0006744">
    <property type="term" value="P:ubiquinone biosynthetic process"/>
    <property type="evidence" value="ECO:0007669"/>
    <property type="project" value="InterPro"/>
</dbReference>
<dbReference type="KEGG" id="kro:BVG79_00235"/>
<reference evidence="2 3" key="1">
    <citation type="submission" date="2017-02" db="EMBL/GenBank/DDBJ databases">
        <title>Ketogulonicigenium robustum SPU B003 Genome sequencing and assembly.</title>
        <authorList>
            <person name="Li Y."/>
            <person name="Liu L."/>
            <person name="Wang C."/>
            <person name="Zhang M."/>
            <person name="Zhang T."/>
            <person name="Zhang Y."/>
        </authorList>
    </citation>
    <scope>NUCLEOTIDE SEQUENCE [LARGE SCALE GENOMIC DNA]</scope>
    <source>
        <strain evidence="2 3">SPU_B003</strain>
    </source>
</reference>
<feature type="domain" description="COQ9 C-terminal" evidence="1">
    <location>
        <begin position="110"/>
        <end position="177"/>
    </location>
</feature>
<evidence type="ECO:0000313" key="3">
    <source>
        <dbReference type="Proteomes" id="UP000242447"/>
    </source>
</evidence>
<dbReference type="AlphaFoldDB" id="A0A1W6NWJ2"/>
<dbReference type="GO" id="GO:0008289">
    <property type="term" value="F:lipid binding"/>
    <property type="evidence" value="ECO:0007669"/>
    <property type="project" value="InterPro"/>
</dbReference>
<dbReference type="OrthoDB" id="7201143at2"/>
<organism evidence="2 3">
    <name type="scientific">Ketogulonicigenium robustum</name>
    <dbReference type="NCBI Taxonomy" id="92947"/>
    <lineage>
        <taxon>Bacteria</taxon>
        <taxon>Pseudomonadati</taxon>
        <taxon>Pseudomonadota</taxon>
        <taxon>Alphaproteobacteria</taxon>
        <taxon>Rhodobacterales</taxon>
        <taxon>Roseobacteraceae</taxon>
        <taxon>Ketogulonicigenium</taxon>
    </lineage>
</organism>
<evidence type="ECO:0000259" key="1">
    <source>
        <dbReference type="Pfam" id="PF08511"/>
    </source>
</evidence>
<name>A0A1W6NWJ2_9RHOB</name>
<protein>
    <submittedName>
        <fullName evidence="2">RpsU-divergently transcribed</fullName>
    </submittedName>
</protein>
<dbReference type="RefSeq" id="WP_085785290.1">
    <property type="nucleotide sequence ID" value="NZ_CP019937.1"/>
</dbReference>
<dbReference type="InterPro" id="IPR012762">
    <property type="entry name" value="Ubiq_biosynth_COQ9"/>
</dbReference>